<feature type="region of interest" description="Disordered" evidence="4">
    <location>
        <begin position="627"/>
        <end position="650"/>
    </location>
</feature>
<dbReference type="InterPro" id="IPR013126">
    <property type="entry name" value="Hsp_70_fam"/>
</dbReference>
<dbReference type="FunFam" id="3.30.420.40:FF:000020">
    <property type="entry name" value="Chaperone protein HscA homolog"/>
    <property type="match status" value="1"/>
</dbReference>
<dbReference type="FunFam" id="3.90.640.10:FF:000003">
    <property type="entry name" value="Molecular chaperone DnaK"/>
    <property type="match status" value="1"/>
</dbReference>
<dbReference type="Gene3D" id="1.20.1270.10">
    <property type="match status" value="1"/>
</dbReference>
<evidence type="ECO:0000313" key="5">
    <source>
        <dbReference type="EMBL" id="NDV30120.1"/>
    </source>
</evidence>
<dbReference type="FunFam" id="2.60.34.10:FF:000014">
    <property type="entry name" value="Chaperone protein DnaK HSP70"/>
    <property type="match status" value="1"/>
</dbReference>
<dbReference type="Pfam" id="PF00012">
    <property type="entry name" value="HSP70"/>
    <property type="match status" value="1"/>
</dbReference>
<dbReference type="InterPro" id="IPR043129">
    <property type="entry name" value="ATPase_NBD"/>
</dbReference>
<dbReference type="SUPFAM" id="SSF100920">
    <property type="entry name" value="Heat shock protein 70kD (HSP70), peptide-binding domain"/>
    <property type="match status" value="1"/>
</dbReference>
<dbReference type="InterPro" id="IPR012725">
    <property type="entry name" value="Chaperone_DnaK"/>
</dbReference>
<dbReference type="PANTHER" id="PTHR19375">
    <property type="entry name" value="HEAT SHOCK PROTEIN 70KDA"/>
    <property type="match status" value="1"/>
</dbReference>
<dbReference type="SUPFAM" id="SSF53067">
    <property type="entry name" value="Actin-like ATPase domain"/>
    <property type="match status" value="2"/>
</dbReference>
<keyword evidence="1 3" id="KW-0547">Nucleotide-binding</keyword>
<dbReference type="Gene3D" id="3.30.30.30">
    <property type="match status" value="1"/>
</dbReference>
<dbReference type="GO" id="GO:0140662">
    <property type="term" value="F:ATP-dependent protein folding chaperone"/>
    <property type="evidence" value="ECO:0007669"/>
    <property type="project" value="InterPro"/>
</dbReference>
<dbReference type="FunFam" id="3.30.420.40:FF:000004">
    <property type="entry name" value="Molecular chaperone DnaK"/>
    <property type="match status" value="1"/>
</dbReference>
<dbReference type="InterPro" id="IPR018181">
    <property type="entry name" value="Heat_shock_70_CS"/>
</dbReference>
<dbReference type="FunFam" id="3.30.30.30:FF:000003">
    <property type="entry name" value="Heat shock protein 9"/>
    <property type="match status" value="1"/>
</dbReference>
<accession>A0A6B2KZE5</accession>
<evidence type="ECO:0000256" key="4">
    <source>
        <dbReference type="SAM" id="MobiDB-lite"/>
    </source>
</evidence>
<evidence type="ECO:0000256" key="2">
    <source>
        <dbReference type="ARBA" id="ARBA00022840"/>
    </source>
</evidence>
<organism evidence="5">
    <name type="scientific">Arcella intermedia</name>
    <dbReference type="NCBI Taxonomy" id="1963864"/>
    <lineage>
        <taxon>Eukaryota</taxon>
        <taxon>Amoebozoa</taxon>
        <taxon>Tubulinea</taxon>
        <taxon>Elardia</taxon>
        <taxon>Arcellinida</taxon>
        <taxon>Sphaerothecina</taxon>
        <taxon>Arcellidae</taxon>
        <taxon>Arcella</taxon>
    </lineage>
</organism>
<dbReference type="NCBIfam" id="NF001413">
    <property type="entry name" value="PRK00290.1"/>
    <property type="match status" value="1"/>
</dbReference>
<dbReference type="AlphaFoldDB" id="A0A6B2KZE5"/>
<evidence type="ECO:0000256" key="1">
    <source>
        <dbReference type="ARBA" id="ARBA00022741"/>
    </source>
</evidence>
<dbReference type="NCBIfam" id="TIGR02350">
    <property type="entry name" value="prok_dnaK"/>
    <property type="match status" value="1"/>
</dbReference>
<dbReference type="HAMAP" id="MF_00332">
    <property type="entry name" value="DnaK"/>
    <property type="match status" value="1"/>
</dbReference>
<dbReference type="EMBL" id="GIBP01001151">
    <property type="protein sequence ID" value="NDV30120.1"/>
    <property type="molecule type" value="Transcribed_RNA"/>
</dbReference>
<evidence type="ECO:0000256" key="3">
    <source>
        <dbReference type="RuleBase" id="RU003322"/>
    </source>
</evidence>
<protein>
    <submittedName>
        <fullName evidence="5">Uncharacterized protein</fullName>
    </submittedName>
</protein>
<dbReference type="InterPro" id="IPR029047">
    <property type="entry name" value="HSP70_peptide-bd_sf"/>
</dbReference>
<dbReference type="GO" id="GO:0005524">
    <property type="term" value="F:ATP binding"/>
    <property type="evidence" value="ECO:0007669"/>
    <property type="project" value="UniProtKB-KW"/>
</dbReference>
<feature type="compositionally biased region" description="Low complexity" evidence="4">
    <location>
        <begin position="629"/>
        <end position="650"/>
    </location>
</feature>
<dbReference type="Gene3D" id="3.30.420.40">
    <property type="match status" value="2"/>
</dbReference>
<proteinExistence type="inferred from homology"/>
<dbReference type="SUPFAM" id="SSF100934">
    <property type="entry name" value="Heat shock protein 70kD (HSP70), C-terminal subdomain"/>
    <property type="match status" value="1"/>
</dbReference>
<feature type="region of interest" description="Disordered" evidence="4">
    <location>
        <begin position="542"/>
        <end position="563"/>
    </location>
</feature>
<dbReference type="Gene3D" id="3.90.640.10">
    <property type="entry name" value="Actin, Chain A, domain 4"/>
    <property type="match status" value="1"/>
</dbReference>
<sequence length="650" mass="70762">MLNTGVRTSRANVRGVNPISSRVFTQQRKYSDAIIGIDLGTTFSCVATMEGTQPRVLENVEGERTTPSVVAVLEDGSRLIGLPARRQAVTNPKNTFYATKRLIGRRFDDPAIKKMIADTPYKIVRAQNGDAWVEDTWGKKYSPSQIGSMVLGKMKETAENYLGHKVTKAVVTVPAYFNDAQRQATKDAGTIAGLEVDRIINEPTAAALAYGMKQDNGKVVAVYDLGGGTFDISILEISEGLFEVKATNGDTFLGGEDFDNVLLQHMVDEFQKKEGINLRNEPLAHQRLKETAEKVKCELSSALVSDVNLPYITDGPKHLQMKITRAKFESLVQNLINKSIDPCRQCLTDAKIEKTEINEVILVGGMTRMPKVREAVKEFFGKEPYKGVNPDEAVAVGAAIQGGVLSGKSTDLLLLDVTPLNLGIETLGGVMTTLIPANTTIPTKKEQTFSTAADNQTEVEIKVLQGDRPMAADNKLLGRFNLVGIPPAPKGVPQIEVMFDIDANGIVDVSARDKATGKAHRIQIKSDGGLSKDEINRMKKEAEMNSAADSKRKEATEEKNKAETLVWEAEKSLDTYKQELSESETTQIKDKIAALRAAIGSNNVDQIKNATKDLNDVTTNAFTKAYQAKQSKGGNDGQSSSNSGSEFKDA</sequence>
<reference evidence="5" key="1">
    <citation type="journal article" date="2020" name="J. Eukaryot. Microbiol.">
        <title>De novo Sequencing, Assembly and Annotation of the Transcriptome for the Free-Living Testate Amoeba Arcella intermedia.</title>
        <authorList>
            <person name="Ribeiro G.M."/>
            <person name="Porfirio-Sousa A.L."/>
            <person name="Maurer-Alcala X.X."/>
            <person name="Katz L.A."/>
            <person name="Lahr D.J.G."/>
        </authorList>
    </citation>
    <scope>NUCLEOTIDE SEQUENCE</scope>
</reference>
<dbReference type="PRINTS" id="PR00301">
    <property type="entry name" value="HEATSHOCK70"/>
</dbReference>
<dbReference type="PROSITE" id="PS00329">
    <property type="entry name" value="HSP70_2"/>
    <property type="match status" value="1"/>
</dbReference>
<dbReference type="Gene3D" id="2.60.34.10">
    <property type="entry name" value="Substrate Binding Domain Of DNAk, Chain A, domain 1"/>
    <property type="match status" value="1"/>
</dbReference>
<dbReference type="GO" id="GO:0051082">
    <property type="term" value="F:unfolded protein binding"/>
    <property type="evidence" value="ECO:0007669"/>
    <property type="project" value="InterPro"/>
</dbReference>
<comment type="similarity">
    <text evidence="3">Belongs to the heat shock protein 70 family.</text>
</comment>
<dbReference type="InterPro" id="IPR029048">
    <property type="entry name" value="HSP70_C_sf"/>
</dbReference>
<dbReference type="PROSITE" id="PS01036">
    <property type="entry name" value="HSP70_3"/>
    <property type="match status" value="1"/>
</dbReference>
<keyword evidence="2 3" id="KW-0067">ATP-binding</keyword>
<dbReference type="PROSITE" id="PS00297">
    <property type="entry name" value="HSP70_1"/>
    <property type="match status" value="1"/>
</dbReference>
<name>A0A6B2KZE5_9EUKA</name>